<feature type="domain" description="C2H2-type" evidence="14">
    <location>
        <begin position="229"/>
        <end position="256"/>
    </location>
</feature>
<evidence type="ECO:0000256" key="8">
    <source>
        <dbReference type="ARBA" id="ARBA00023015"/>
    </source>
</evidence>
<keyword evidence="7" id="KW-0862">Zinc</keyword>
<evidence type="ECO:0000256" key="4">
    <source>
        <dbReference type="ARBA" id="ARBA00022723"/>
    </source>
</evidence>
<evidence type="ECO:0000256" key="7">
    <source>
        <dbReference type="ARBA" id="ARBA00022833"/>
    </source>
</evidence>
<keyword evidence="4" id="KW-0479">Metal-binding</keyword>
<keyword evidence="8" id="KW-0805">Transcription regulation</keyword>
<feature type="region of interest" description="Disordered" evidence="13">
    <location>
        <begin position="766"/>
        <end position="791"/>
    </location>
</feature>
<feature type="region of interest" description="Disordered" evidence="13">
    <location>
        <begin position="405"/>
        <end position="425"/>
    </location>
</feature>
<evidence type="ECO:0000256" key="13">
    <source>
        <dbReference type="SAM" id="MobiDB-lite"/>
    </source>
</evidence>
<feature type="region of interest" description="Disordered" evidence="13">
    <location>
        <begin position="301"/>
        <end position="345"/>
    </location>
</feature>
<dbReference type="GO" id="GO:0008270">
    <property type="term" value="F:zinc ion binding"/>
    <property type="evidence" value="ECO:0007669"/>
    <property type="project" value="UniProtKB-KW"/>
</dbReference>
<sequence>MDSEEKQDGMLMKCNGTVGLHPSRILGFLGMDRARGSMGLSELALNGRSLAHHALLAEEEEEEDGLVERSALSQGLVPLEELMVHQDTERNSTEEEVEQHSLLPYRLPNPFHLPGNIKQEINLSDAVMQMKKEGRPAKQLSDFQKRKRKQRPPAKILTVNEDGSLGLQSPRSHVCEHCSAAFRTNYHLQRHAFIHTGEKPFQCSQCDMRFIQKYLLQRHEKIHTGEKPFRCDECGMRFIQKYHMERHKRTHSGEKPYQCSHCQQFFSRTDRVLKHKRMCHENRNRNPDKATAKDGTVVSENGLVFSCPPKDSSPMKKKRQKAGEKPRHLANPPDNTGVGEGKEDQRLNRNECLSLYSLASKVKHEYPVDEYSVELPDSRVCGSGPTGMNLTEEVHPPKLFLKKVSKKSQRQLTDQQDDLSPLSSFDDGKVSRYTFEHVGKPDMDAVGPIQGAPSKPAASSTNYDDAMQFLKKRRYLQAAVSTSGRDYALNMGMITTPNAVPQATGASIRNDAIPASILNAQTLKTEVKSSHEKNILPDEVLQTLLDHYSNKTNGQPEISFSVANTEVTSRMPINSSDMSAVTQGVTQGISSHVPPIEKASMLQEYSKFLQQALERTSQNDTYLSTQGLTFVTESQPLLNQPLFTTVDKLSTPSSRLQSGMSSPLRSSSEKSHFGLLVGDSQHSFSFSGDDTNPSSISPTEGFLEQVTAQKKTDNQVINPPFQIGTFEQNFQSQFQSSRSGTSSQFSFVSGAVTLQGHEDAKDFTEFPIASVTDTRTQMTSSPDSTASQPFS</sequence>
<keyword evidence="9" id="KW-0238">DNA-binding</keyword>
<dbReference type="PANTHER" id="PTHR23235:SF155">
    <property type="entry name" value="EARLY GROWTH RESPONSE 4-RELATED"/>
    <property type="match status" value="1"/>
</dbReference>
<evidence type="ECO:0000256" key="6">
    <source>
        <dbReference type="ARBA" id="ARBA00022771"/>
    </source>
</evidence>
<dbReference type="InterPro" id="IPR013087">
    <property type="entry name" value="Znf_C2H2_type"/>
</dbReference>
<evidence type="ECO:0000313" key="16">
    <source>
        <dbReference type="Proteomes" id="UP000829720"/>
    </source>
</evidence>
<evidence type="ECO:0000256" key="2">
    <source>
        <dbReference type="ARBA" id="ARBA00006991"/>
    </source>
</evidence>
<evidence type="ECO:0000256" key="5">
    <source>
        <dbReference type="ARBA" id="ARBA00022737"/>
    </source>
</evidence>
<evidence type="ECO:0000256" key="3">
    <source>
        <dbReference type="ARBA" id="ARBA00022491"/>
    </source>
</evidence>
<accession>A0A8T3CIV4</accession>
<evidence type="ECO:0000256" key="9">
    <source>
        <dbReference type="ARBA" id="ARBA00023125"/>
    </source>
</evidence>
<comment type="subcellular location">
    <subcellularLocation>
        <location evidence="1">Nucleus</location>
    </subcellularLocation>
</comment>
<dbReference type="PROSITE" id="PS50157">
    <property type="entry name" value="ZINC_FINGER_C2H2_2"/>
    <property type="match status" value="4"/>
</dbReference>
<feature type="region of interest" description="Disordered" evidence="13">
    <location>
        <begin position="650"/>
        <end position="671"/>
    </location>
</feature>
<dbReference type="FunFam" id="3.30.160.60:FF:000042">
    <property type="entry name" value="Zinc finger protein 148"/>
    <property type="match status" value="2"/>
</dbReference>
<comment type="similarity">
    <text evidence="2">Belongs to the krueppel C2H2-type zinc-finger protein family.</text>
</comment>
<keyword evidence="5" id="KW-0677">Repeat</keyword>
<dbReference type="EMBL" id="JAERUA010000021">
    <property type="protein sequence ID" value="KAI1885033.1"/>
    <property type="molecule type" value="Genomic_DNA"/>
</dbReference>
<dbReference type="SMART" id="SM00355">
    <property type="entry name" value="ZnF_C2H2"/>
    <property type="match status" value="4"/>
</dbReference>
<dbReference type="GO" id="GO:0000978">
    <property type="term" value="F:RNA polymerase II cis-regulatory region sequence-specific DNA binding"/>
    <property type="evidence" value="ECO:0007669"/>
    <property type="project" value="TreeGrafter"/>
</dbReference>
<dbReference type="GO" id="GO:0000981">
    <property type="term" value="F:DNA-binding transcription factor activity, RNA polymerase II-specific"/>
    <property type="evidence" value="ECO:0007669"/>
    <property type="project" value="TreeGrafter"/>
</dbReference>
<feature type="domain" description="C2H2-type" evidence="14">
    <location>
        <begin position="201"/>
        <end position="228"/>
    </location>
</feature>
<dbReference type="Pfam" id="PF00096">
    <property type="entry name" value="zf-C2H2"/>
    <property type="match status" value="2"/>
</dbReference>
<feature type="compositionally biased region" description="Polar residues" evidence="13">
    <location>
        <begin position="650"/>
        <end position="666"/>
    </location>
</feature>
<organism evidence="15 16">
    <name type="scientific">Albula goreensis</name>
    <dbReference type="NCBI Taxonomy" id="1534307"/>
    <lineage>
        <taxon>Eukaryota</taxon>
        <taxon>Metazoa</taxon>
        <taxon>Chordata</taxon>
        <taxon>Craniata</taxon>
        <taxon>Vertebrata</taxon>
        <taxon>Euteleostomi</taxon>
        <taxon>Actinopterygii</taxon>
        <taxon>Neopterygii</taxon>
        <taxon>Teleostei</taxon>
        <taxon>Albuliformes</taxon>
        <taxon>Albulidae</taxon>
        <taxon>Albula</taxon>
    </lineage>
</organism>
<dbReference type="Proteomes" id="UP000829720">
    <property type="component" value="Unassembled WGS sequence"/>
</dbReference>
<feature type="domain" description="C2H2-type" evidence="14">
    <location>
        <begin position="257"/>
        <end position="285"/>
    </location>
</feature>
<feature type="compositionally biased region" description="Polar residues" evidence="13">
    <location>
        <begin position="771"/>
        <end position="791"/>
    </location>
</feature>
<dbReference type="PANTHER" id="PTHR23235">
    <property type="entry name" value="KRUEPPEL-LIKE TRANSCRIPTION FACTOR"/>
    <property type="match status" value="1"/>
</dbReference>
<evidence type="ECO:0000256" key="11">
    <source>
        <dbReference type="ARBA" id="ARBA00023242"/>
    </source>
</evidence>
<dbReference type="InterPro" id="IPR036236">
    <property type="entry name" value="Znf_C2H2_sf"/>
</dbReference>
<feature type="region of interest" description="Disordered" evidence="13">
    <location>
        <begin position="133"/>
        <end position="152"/>
    </location>
</feature>
<evidence type="ECO:0000259" key="14">
    <source>
        <dbReference type="PROSITE" id="PS50157"/>
    </source>
</evidence>
<dbReference type="AlphaFoldDB" id="A0A8T3CIV4"/>
<keyword evidence="11" id="KW-0539">Nucleus</keyword>
<keyword evidence="10" id="KW-0804">Transcription</keyword>
<dbReference type="PROSITE" id="PS00028">
    <property type="entry name" value="ZINC_FINGER_C2H2_1"/>
    <property type="match status" value="4"/>
</dbReference>
<dbReference type="SUPFAM" id="SSF57667">
    <property type="entry name" value="beta-beta-alpha zinc fingers"/>
    <property type="match status" value="2"/>
</dbReference>
<evidence type="ECO:0000256" key="1">
    <source>
        <dbReference type="ARBA" id="ARBA00004123"/>
    </source>
</evidence>
<dbReference type="OrthoDB" id="8117402at2759"/>
<keyword evidence="3" id="KW-0678">Repressor</keyword>
<keyword evidence="6 12" id="KW-0863">Zinc-finger</keyword>
<gene>
    <name evidence="15" type="ORF">AGOR_G00216010</name>
</gene>
<proteinExistence type="inferred from homology"/>
<comment type="caution">
    <text evidence="15">The sequence shown here is derived from an EMBL/GenBank/DDBJ whole genome shotgun (WGS) entry which is preliminary data.</text>
</comment>
<evidence type="ECO:0000313" key="15">
    <source>
        <dbReference type="EMBL" id="KAI1885033.1"/>
    </source>
</evidence>
<evidence type="ECO:0000256" key="10">
    <source>
        <dbReference type="ARBA" id="ARBA00023163"/>
    </source>
</evidence>
<dbReference type="FunFam" id="3.30.160.60:FF:000067">
    <property type="entry name" value="Vascular endothelial zinc finger 1"/>
    <property type="match status" value="1"/>
</dbReference>
<protein>
    <recommendedName>
        <fullName evidence="14">C2H2-type domain-containing protein</fullName>
    </recommendedName>
</protein>
<name>A0A8T3CIV4_9TELE</name>
<dbReference type="Gene3D" id="3.30.160.60">
    <property type="entry name" value="Classic Zinc Finger"/>
    <property type="match status" value="4"/>
</dbReference>
<keyword evidence="16" id="KW-1185">Reference proteome</keyword>
<evidence type="ECO:0000256" key="12">
    <source>
        <dbReference type="PROSITE-ProRule" id="PRU00042"/>
    </source>
</evidence>
<reference evidence="15" key="1">
    <citation type="submission" date="2021-01" db="EMBL/GenBank/DDBJ databases">
        <authorList>
            <person name="Zahm M."/>
            <person name="Roques C."/>
            <person name="Cabau C."/>
            <person name="Klopp C."/>
            <person name="Donnadieu C."/>
            <person name="Jouanno E."/>
            <person name="Lampietro C."/>
            <person name="Louis A."/>
            <person name="Herpin A."/>
            <person name="Echchiki A."/>
            <person name="Berthelot C."/>
            <person name="Parey E."/>
            <person name="Roest-Crollius H."/>
            <person name="Braasch I."/>
            <person name="Postlethwait J."/>
            <person name="Bobe J."/>
            <person name="Montfort J."/>
            <person name="Bouchez O."/>
            <person name="Begum T."/>
            <person name="Mejri S."/>
            <person name="Adams A."/>
            <person name="Chen W.-J."/>
            <person name="Guiguen Y."/>
        </authorList>
    </citation>
    <scope>NUCLEOTIDE SEQUENCE</scope>
    <source>
        <tissue evidence="15">Blood</tissue>
    </source>
</reference>
<dbReference type="GO" id="GO:0005634">
    <property type="term" value="C:nucleus"/>
    <property type="evidence" value="ECO:0007669"/>
    <property type="project" value="UniProtKB-SubCell"/>
</dbReference>
<feature type="domain" description="C2H2-type" evidence="14">
    <location>
        <begin position="173"/>
        <end position="200"/>
    </location>
</feature>